<keyword evidence="2" id="KW-1185">Reference proteome</keyword>
<evidence type="ECO:0000313" key="2">
    <source>
        <dbReference type="Proteomes" id="UP001055115"/>
    </source>
</evidence>
<accession>A0AA37PHA2</accession>
<dbReference type="RefSeq" id="XP_049134350.1">
    <property type="nucleotide sequence ID" value="XM_049278393.1"/>
</dbReference>
<dbReference type="GeneID" id="73332983"/>
<gene>
    <name evidence="1" type="ORF">ColSpa_12181</name>
</gene>
<evidence type="ECO:0008006" key="3">
    <source>
        <dbReference type="Google" id="ProtNLM"/>
    </source>
</evidence>
<organism evidence="1 2">
    <name type="scientific">Colletotrichum spaethianum</name>
    <dbReference type="NCBI Taxonomy" id="700344"/>
    <lineage>
        <taxon>Eukaryota</taxon>
        <taxon>Fungi</taxon>
        <taxon>Dikarya</taxon>
        <taxon>Ascomycota</taxon>
        <taxon>Pezizomycotina</taxon>
        <taxon>Sordariomycetes</taxon>
        <taxon>Hypocreomycetidae</taxon>
        <taxon>Glomerellales</taxon>
        <taxon>Glomerellaceae</taxon>
        <taxon>Colletotrichum</taxon>
        <taxon>Colletotrichum spaethianum species complex</taxon>
    </lineage>
</organism>
<sequence length="133" mass="14943">MPGDLTSSKWHVKQSLPLPNRKLCLMSAQIFAVGSLLRQAKLDGSTRQQHHNLMLQAQADQTILTDHSHKPLVRLQAMLLYAIHALHGESTPRLGHIIGVAMRFAVMKGFHRLVHDGTAETAMAIKAWWCIYM</sequence>
<dbReference type="EMBL" id="BQXU01000058">
    <property type="protein sequence ID" value="GKT52000.1"/>
    <property type="molecule type" value="Genomic_DNA"/>
</dbReference>
<reference evidence="1 2" key="1">
    <citation type="submission" date="2022-03" db="EMBL/GenBank/DDBJ databases">
        <title>Genome data of Colletotrichum spp.</title>
        <authorList>
            <person name="Utami Y.D."/>
            <person name="Hiruma K."/>
        </authorList>
    </citation>
    <scope>NUCLEOTIDE SEQUENCE [LARGE SCALE GENOMIC DNA]</scope>
    <source>
        <strain evidence="1 2">MAFF 239500</strain>
    </source>
</reference>
<evidence type="ECO:0000313" key="1">
    <source>
        <dbReference type="EMBL" id="GKT52000.1"/>
    </source>
</evidence>
<proteinExistence type="predicted"/>
<dbReference type="AlphaFoldDB" id="A0AA37PHA2"/>
<name>A0AA37PHA2_9PEZI</name>
<dbReference type="Proteomes" id="UP001055115">
    <property type="component" value="Unassembled WGS sequence"/>
</dbReference>
<dbReference type="CDD" id="cd12148">
    <property type="entry name" value="fungal_TF_MHR"/>
    <property type="match status" value="1"/>
</dbReference>
<comment type="caution">
    <text evidence="1">The sequence shown here is derived from an EMBL/GenBank/DDBJ whole genome shotgun (WGS) entry which is preliminary data.</text>
</comment>
<protein>
    <recommendedName>
        <fullName evidence="3">Transcription factor domain-containing protein</fullName>
    </recommendedName>
</protein>